<dbReference type="GO" id="GO:0043565">
    <property type="term" value="F:sequence-specific DNA binding"/>
    <property type="evidence" value="ECO:0007669"/>
    <property type="project" value="InterPro"/>
</dbReference>
<dbReference type="InterPro" id="IPR009057">
    <property type="entry name" value="Homeodomain-like_sf"/>
</dbReference>
<dbReference type="GO" id="GO:0003700">
    <property type="term" value="F:DNA-binding transcription factor activity"/>
    <property type="evidence" value="ECO:0007669"/>
    <property type="project" value="InterPro"/>
</dbReference>
<evidence type="ECO:0000313" key="6">
    <source>
        <dbReference type="Proteomes" id="UP001305702"/>
    </source>
</evidence>
<evidence type="ECO:0000313" key="5">
    <source>
        <dbReference type="EMBL" id="WNQ08880.1"/>
    </source>
</evidence>
<organism evidence="5 6">
    <name type="scientific">Paenibacillus aurantius</name>
    <dbReference type="NCBI Taxonomy" id="2918900"/>
    <lineage>
        <taxon>Bacteria</taxon>
        <taxon>Bacillati</taxon>
        <taxon>Bacillota</taxon>
        <taxon>Bacilli</taxon>
        <taxon>Bacillales</taxon>
        <taxon>Paenibacillaceae</taxon>
        <taxon>Paenibacillus</taxon>
    </lineage>
</organism>
<dbReference type="PANTHER" id="PTHR43280:SF28">
    <property type="entry name" value="HTH-TYPE TRANSCRIPTIONAL ACTIVATOR RHAS"/>
    <property type="match status" value="1"/>
</dbReference>
<dbReference type="InterPro" id="IPR041522">
    <property type="entry name" value="CdaR_GGDEF"/>
</dbReference>
<protein>
    <submittedName>
        <fullName evidence="5">Helix-turn-helix domain-containing protein</fullName>
    </submittedName>
</protein>
<dbReference type="SUPFAM" id="SSF46689">
    <property type="entry name" value="Homeodomain-like"/>
    <property type="match status" value="2"/>
</dbReference>
<dbReference type="SMART" id="SM00342">
    <property type="entry name" value="HTH_ARAC"/>
    <property type="match status" value="1"/>
</dbReference>
<dbReference type="PROSITE" id="PS01124">
    <property type="entry name" value="HTH_ARAC_FAMILY_2"/>
    <property type="match status" value="1"/>
</dbReference>
<evidence type="ECO:0000256" key="2">
    <source>
        <dbReference type="ARBA" id="ARBA00023125"/>
    </source>
</evidence>
<dbReference type="RefSeq" id="WP_315602647.1">
    <property type="nucleotide sequence ID" value="NZ_CP130318.1"/>
</dbReference>
<dbReference type="EMBL" id="CP130318">
    <property type="protein sequence ID" value="WNQ08880.1"/>
    <property type="molecule type" value="Genomic_DNA"/>
</dbReference>
<dbReference type="PANTHER" id="PTHR43280">
    <property type="entry name" value="ARAC-FAMILY TRANSCRIPTIONAL REGULATOR"/>
    <property type="match status" value="1"/>
</dbReference>
<accession>A0AA96L8Z1</accession>
<proteinExistence type="predicted"/>
<evidence type="ECO:0000256" key="3">
    <source>
        <dbReference type="ARBA" id="ARBA00023163"/>
    </source>
</evidence>
<evidence type="ECO:0000256" key="1">
    <source>
        <dbReference type="ARBA" id="ARBA00023015"/>
    </source>
</evidence>
<dbReference type="Gene3D" id="1.10.10.60">
    <property type="entry name" value="Homeodomain-like"/>
    <property type="match status" value="2"/>
</dbReference>
<keyword evidence="6" id="KW-1185">Reference proteome</keyword>
<dbReference type="KEGG" id="paun:MJA45_14595"/>
<dbReference type="AlphaFoldDB" id="A0AA96L8Z1"/>
<gene>
    <name evidence="5" type="ORF">MJA45_14595</name>
</gene>
<dbReference type="Pfam" id="PF17853">
    <property type="entry name" value="GGDEF_2"/>
    <property type="match status" value="1"/>
</dbReference>
<feature type="domain" description="HTH araC/xylS-type" evidence="4">
    <location>
        <begin position="666"/>
        <end position="764"/>
    </location>
</feature>
<reference evidence="5 6" key="1">
    <citation type="submission" date="2022-02" db="EMBL/GenBank/DDBJ databases">
        <title>Paenibacillus sp. MBLB1776 Whole Genome Shotgun Sequencing.</title>
        <authorList>
            <person name="Hwang C.Y."/>
            <person name="Cho E.-S."/>
            <person name="Seo M.-J."/>
        </authorList>
    </citation>
    <scope>NUCLEOTIDE SEQUENCE [LARGE SCALE GENOMIC DNA]</scope>
    <source>
        <strain evidence="5 6">MBLB1776</strain>
    </source>
</reference>
<dbReference type="Pfam" id="PF12833">
    <property type="entry name" value="HTH_18"/>
    <property type="match status" value="1"/>
</dbReference>
<evidence type="ECO:0000259" key="4">
    <source>
        <dbReference type="PROSITE" id="PS01124"/>
    </source>
</evidence>
<keyword evidence="2" id="KW-0238">DNA-binding</keyword>
<dbReference type="InterPro" id="IPR018060">
    <property type="entry name" value="HTH_AraC"/>
</dbReference>
<keyword evidence="3" id="KW-0804">Transcription</keyword>
<sequence>MANQRLIIAVLLLSIIPVLGFGSTVYVMGTRIIESEIDRSSRLALGQMKDQVDQLLGQTEQLSGQLAMQANVGEIMNLGSSPLLGALPQSNVLRGDLSSLVGSYPALHSAYLFHNAQNVVITSQTITDAGERQLFPDQSWLPAVREAARQHKMNFWMAPRQVPDSTGKERSVITYVKLLPLFYTEMHGALVINIDTQSIAEMVKSFPLHTSGGMLVLSDSYEPIVQAGSYSRVNAQDLNRVVETVQAADSSDRSPKLKLKDQTMFLTIEKSSKNNWTYAMLIPADQPSRHVQQLKEIVISSTILLSLLALLMSFISFNRFQKGIQRISSVLWKSGRTEPEAHTDISLAPYKDNIVRIERGISGLLEEVHEVRGQWKEHLPLLRDHYLQSALLGNGERLGRTSYGESTIGSLFGSSKLIVMAVEMDEVKEGGSFRAGDEKLFQFAVKNIVEELMKDVHPTETVLLHKHVVMILSLPDGSESTAFQAAEMVRDTVKRFLKMTVTIGVGRPVDSFEDLYVSYNDAVQALQLHWFRTGHEVVSYKKGAKLAPKTPPYPAGIEQQIMERIRTSDEGEIREELLLFGEYFQHEQVPFNLLKIYYMQLLVALLRSLQLYDELDRVFPNRNPYSEMMTLDQGSDLSDWFYRELIVPVSRYLDQWKKSRTNEIVSHAFAFIEQHYSRDLSLAMVADHFQVSTSYISQVFKEKTGETFIQYVTRFRIEKVKAMLLQTELTISQIAEEIGYSNAQQLIRVFKKLEEITPGEYRSRASAE</sequence>
<name>A0AA96L8Z1_9BACL</name>
<dbReference type="Proteomes" id="UP001305702">
    <property type="component" value="Chromosome"/>
</dbReference>
<dbReference type="InterPro" id="IPR018062">
    <property type="entry name" value="HTH_AraC-typ_CS"/>
</dbReference>
<keyword evidence="1" id="KW-0805">Transcription regulation</keyword>
<dbReference type="PROSITE" id="PS00041">
    <property type="entry name" value="HTH_ARAC_FAMILY_1"/>
    <property type="match status" value="1"/>
</dbReference>